<evidence type="ECO:0000256" key="2">
    <source>
        <dbReference type="ARBA" id="ARBA00023002"/>
    </source>
</evidence>
<sequence>MRTVLVTGVSRSNGIGFAIARRLLDDGHRVFVQSWSPYDATEPWGADPRGIDGVLAKLARGDDDAESRSDALGHLEADFADPSAPERVIRAARARFGTIDTVIANHARSSVATLDEVSATELDLTWAVNVRATLLLAQAFARQYREADPKPRSGRLVLFTSGQHLAPMASEVPYAATKGALHQLTWTLSDALVDDGITVNTVNPGPTDTGWADEDLTSAVADRLPRGRWNSPSEAAAVVSLLLSGDAATITANVVDAEGGFRRWQP</sequence>
<dbReference type="AlphaFoldDB" id="H8G5L4"/>
<organism evidence="3 4">
    <name type="scientific">Saccharomonospora azurea NA-128</name>
    <dbReference type="NCBI Taxonomy" id="882081"/>
    <lineage>
        <taxon>Bacteria</taxon>
        <taxon>Bacillati</taxon>
        <taxon>Actinomycetota</taxon>
        <taxon>Actinomycetes</taxon>
        <taxon>Pseudonocardiales</taxon>
        <taxon>Pseudonocardiaceae</taxon>
        <taxon>Saccharomonospora</taxon>
    </lineage>
</organism>
<dbReference type="PANTHER" id="PTHR42760">
    <property type="entry name" value="SHORT-CHAIN DEHYDROGENASES/REDUCTASES FAMILY MEMBER"/>
    <property type="match status" value="1"/>
</dbReference>
<dbReference type="EMBL" id="CM001466">
    <property type="protein sequence ID" value="EHY89205.1"/>
    <property type="molecule type" value="Genomic_DNA"/>
</dbReference>
<proteinExistence type="inferred from homology"/>
<dbReference type="Gene3D" id="3.40.50.720">
    <property type="entry name" value="NAD(P)-binding Rossmann-like Domain"/>
    <property type="match status" value="1"/>
</dbReference>
<evidence type="ECO:0008006" key="5">
    <source>
        <dbReference type="Google" id="ProtNLM"/>
    </source>
</evidence>
<dbReference type="OrthoDB" id="9803333at2"/>
<evidence type="ECO:0000256" key="1">
    <source>
        <dbReference type="ARBA" id="ARBA00006484"/>
    </source>
</evidence>
<dbReference type="SUPFAM" id="SSF51735">
    <property type="entry name" value="NAD(P)-binding Rossmann-fold domains"/>
    <property type="match status" value="1"/>
</dbReference>
<dbReference type="PROSITE" id="PS00061">
    <property type="entry name" value="ADH_SHORT"/>
    <property type="match status" value="1"/>
</dbReference>
<dbReference type="HOGENOM" id="CLU_010194_1_3_11"/>
<dbReference type="InterPro" id="IPR002347">
    <property type="entry name" value="SDR_fam"/>
</dbReference>
<dbReference type="PRINTS" id="PR00081">
    <property type="entry name" value="GDHRDH"/>
</dbReference>
<protein>
    <recommendedName>
        <fullName evidence="5">Short-chain alcohol dehydrogenase like protein</fullName>
    </recommendedName>
</protein>
<dbReference type="InterPro" id="IPR020904">
    <property type="entry name" value="Sc_DH/Rdtase_CS"/>
</dbReference>
<dbReference type="Pfam" id="PF13561">
    <property type="entry name" value="adh_short_C2"/>
    <property type="match status" value="1"/>
</dbReference>
<evidence type="ECO:0000313" key="3">
    <source>
        <dbReference type="EMBL" id="EHY89205.1"/>
    </source>
</evidence>
<dbReference type="Proteomes" id="UP000004705">
    <property type="component" value="Chromosome"/>
</dbReference>
<name>H8G5L4_9PSEU</name>
<evidence type="ECO:0000313" key="4">
    <source>
        <dbReference type="Proteomes" id="UP000004705"/>
    </source>
</evidence>
<dbReference type="GO" id="GO:0016616">
    <property type="term" value="F:oxidoreductase activity, acting on the CH-OH group of donors, NAD or NADP as acceptor"/>
    <property type="evidence" value="ECO:0007669"/>
    <property type="project" value="TreeGrafter"/>
</dbReference>
<dbReference type="RefSeq" id="WP_005441628.1">
    <property type="nucleotide sequence ID" value="NZ_CM001466.1"/>
</dbReference>
<gene>
    <name evidence="3" type="ORF">SacazDRAFT_02296</name>
</gene>
<comment type="similarity">
    <text evidence="1">Belongs to the short-chain dehydrogenases/reductases (SDR) family.</text>
</comment>
<dbReference type="InterPro" id="IPR036291">
    <property type="entry name" value="NAD(P)-bd_dom_sf"/>
</dbReference>
<keyword evidence="4" id="KW-1185">Reference proteome</keyword>
<dbReference type="NCBIfam" id="NF009389">
    <property type="entry name" value="PRK12748.1"/>
    <property type="match status" value="1"/>
</dbReference>
<accession>H8G5L4</accession>
<reference evidence="3 4" key="1">
    <citation type="journal article" date="2012" name="Stand. Genomic Sci.">
        <title>Genome sequence of the soil bacterium Saccharomonospora azurea type strain (NA-128(T)).</title>
        <authorList>
            <person name="Klenk H.P."/>
            <person name="Held B."/>
            <person name="Lucas S."/>
            <person name="Lapidus A."/>
            <person name="Copeland A."/>
            <person name="Hammon N."/>
            <person name="Pitluck S."/>
            <person name="Goodwin L.A."/>
            <person name="Han C."/>
            <person name="Tapia R."/>
            <person name="Brambilla E.M."/>
            <person name="Potter G."/>
            <person name="Land M."/>
            <person name="Ivanova N."/>
            <person name="Rohde M."/>
            <person name="Goker M."/>
            <person name="Detter J.C."/>
            <person name="Kyrpides N.C."/>
            <person name="Woyke T."/>
        </authorList>
    </citation>
    <scope>NUCLEOTIDE SEQUENCE [LARGE SCALE GENOMIC DNA]</scope>
    <source>
        <strain evidence="3 4">NA-128</strain>
    </source>
</reference>
<dbReference type="CDD" id="cd05233">
    <property type="entry name" value="SDR_c"/>
    <property type="match status" value="1"/>
</dbReference>
<keyword evidence="2" id="KW-0560">Oxidoreductase</keyword>
<dbReference type="PANTHER" id="PTHR42760:SF133">
    <property type="entry name" value="3-OXOACYL-[ACYL-CARRIER-PROTEIN] REDUCTASE"/>
    <property type="match status" value="1"/>
</dbReference>